<dbReference type="Proteomes" id="UP000298112">
    <property type="component" value="Unassembled WGS sequence"/>
</dbReference>
<evidence type="ECO:0000313" key="3">
    <source>
        <dbReference type="Proteomes" id="UP000298112"/>
    </source>
</evidence>
<evidence type="ECO:0008006" key="4">
    <source>
        <dbReference type="Google" id="ProtNLM"/>
    </source>
</evidence>
<dbReference type="EMBL" id="RQHF01000009">
    <property type="protein sequence ID" value="TGM60340.1"/>
    <property type="molecule type" value="Genomic_DNA"/>
</dbReference>
<organism evidence="2 3">
    <name type="scientific">Leptospira vanthielii</name>
    <dbReference type="NCBI Taxonomy" id="293085"/>
    <lineage>
        <taxon>Bacteria</taxon>
        <taxon>Pseudomonadati</taxon>
        <taxon>Spirochaetota</taxon>
        <taxon>Spirochaetia</taxon>
        <taxon>Leptospirales</taxon>
        <taxon>Leptospiraceae</taxon>
        <taxon>Leptospira</taxon>
    </lineage>
</organism>
<feature type="signal peptide" evidence="1">
    <location>
        <begin position="1"/>
        <end position="19"/>
    </location>
</feature>
<proteinExistence type="predicted"/>
<reference evidence="3" key="1">
    <citation type="journal article" date="2019" name="PLoS Negl. Trop. Dis.">
        <title>Revisiting the worldwide diversity of Leptospira species in the environment.</title>
        <authorList>
            <person name="Vincent A.T."/>
            <person name="Schiettekatte O."/>
            <person name="Bourhy P."/>
            <person name="Veyrier F.J."/>
            <person name="Picardeau M."/>
        </authorList>
    </citation>
    <scope>NUCLEOTIDE SEQUENCE [LARGE SCALE GENOMIC DNA]</scope>
    <source>
        <strain evidence="3">201601955</strain>
    </source>
</reference>
<accession>A0ABY2NRZ2</accession>
<comment type="caution">
    <text evidence="2">The sequence shown here is derived from an EMBL/GenBank/DDBJ whole genome shotgun (WGS) entry which is preliminary data.</text>
</comment>
<keyword evidence="1" id="KW-0732">Signal</keyword>
<dbReference type="PROSITE" id="PS51257">
    <property type="entry name" value="PROKAR_LIPOPROTEIN"/>
    <property type="match status" value="1"/>
</dbReference>
<dbReference type="RefSeq" id="WP_135657040.1">
    <property type="nucleotide sequence ID" value="NZ_RQHF01000009.1"/>
</dbReference>
<name>A0ABY2NRZ2_9LEPT</name>
<sequence length="399" mass="43708">MRISNLFSLLILSFFLVSCNGQSTKNDISAFALLGSLGAPADPLLENKFESLQSTTYYRKDGNFQFQDIVLQYKLKTAKEDSETIEAYMGNPNEITFNSKTGIVSGQITQMEDSFKTNYIVFSYSDYTKIFKFIITLKKDGKIISNREVTSTPPTVPAIPPNAITLPNISYETVRSIFYSDGVPTEYQIIRVKFQAGSDLSAYKKLDAYLGRPTKISLAADNYNVINYIKVSFYDKYAGYFYFITPEVNSAYKIIVVGSTDDAKGNRSIDTVPPPPPASPCLGSVNAPATIGNCASHCLVVDLVGNQMEYIAKTSVGTTTEEYLYLDSTSSTVGGGIGPVGMAYIEHFSPIGIGAYQTDPKSFDVTAYNNACVVLSSYLQQEGPTGIRDNYITGKVNVP</sequence>
<evidence type="ECO:0000256" key="1">
    <source>
        <dbReference type="SAM" id="SignalP"/>
    </source>
</evidence>
<keyword evidence="3" id="KW-1185">Reference proteome</keyword>
<protein>
    <recommendedName>
        <fullName evidence="4">Lipoprotein</fullName>
    </recommendedName>
</protein>
<feature type="chain" id="PRO_5047428874" description="Lipoprotein" evidence="1">
    <location>
        <begin position="20"/>
        <end position="399"/>
    </location>
</feature>
<evidence type="ECO:0000313" key="2">
    <source>
        <dbReference type="EMBL" id="TGM60340.1"/>
    </source>
</evidence>
<gene>
    <name evidence="2" type="ORF">EHQ95_03005</name>
</gene>